<dbReference type="OrthoDB" id="1435276at2759"/>
<organism evidence="1 2">
    <name type="scientific">Mucuna pruriens</name>
    <name type="common">Velvet bean</name>
    <name type="synonym">Dolichos pruriens</name>
    <dbReference type="NCBI Taxonomy" id="157652"/>
    <lineage>
        <taxon>Eukaryota</taxon>
        <taxon>Viridiplantae</taxon>
        <taxon>Streptophyta</taxon>
        <taxon>Embryophyta</taxon>
        <taxon>Tracheophyta</taxon>
        <taxon>Spermatophyta</taxon>
        <taxon>Magnoliopsida</taxon>
        <taxon>eudicotyledons</taxon>
        <taxon>Gunneridae</taxon>
        <taxon>Pentapetalae</taxon>
        <taxon>rosids</taxon>
        <taxon>fabids</taxon>
        <taxon>Fabales</taxon>
        <taxon>Fabaceae</taxon>
        <taxon>Papilionoideae</taxon>
        <taxon>50 kb inversion clade</taxon>
        <taxon>NPAAA clade</taxon>
        <taxon>indigoferoid/millettioid clade</taxon>
        <taxon>Phaseoleae</taxon>
        <taxon>Mucuna</taxon>
    </lineage>
</organism>
<evidence type="ECO:0000313" key="1">
    <source>
        <dbReference type="EMBL" id="RDX75150.1"/>
    </source>
</evidence>
<accession>A0A371FA39</accession>
<sequence>MDNFNMQSIQCNGRKFIGQFVENLRILWDKGIDVFNKYNNQNFKMDAIKGGRRITWLRDMILHCTGDMLIIVEFDHLDNPLGEVGMKFKSFVVTQTRNHVRIVYMNLDHLTFDIPKTKLNKRR</sequence>
<proteinExistence type="predicted"/>
<dbReference type="Proteomes" id="UP000257109">
    <property type="component" value="Unassembled WGS sequence"/>
</dbReference>
<name>A0A371FA39_MUCPR</name>
<dbReference type="AlphaFoldDB" id="A0A371FA39"/>
<gene>
    <name evidence="1" type="ORF">CR513_45004</name>
</gene>
<feature type="non-terminal residue" evidence="1">
    <location>
        <position position="1"/>
    </location>
</feature>
<dbReference type="EMBL" id="QJKJ01009926">
    <property type="protein sequence ID" value="RDX75150.1"/>
    <property type="molecule type" value="Genomic_DNA"/>
</dbReference>
<evidence type="ECO:0000313" key="2">
    <source>
        <dbReference type="Proteomes" id="UP000257109"/>
    </source>
</evidence>
<keyword evidence="2" id="KW-1185">Reference proteome</keyword>
<reference evidence="1" key="1">
    <citation type="submission" date="2018-05" db="EMBL/GenBank/DDBJ databases">
        <title>Draft genome of Mucuna pruriens seed.</title>
        <authorList>
            <person name="Nnadi N.E."/>
            <person name="Vos R."/>
            <person name="Hasami M.H."/>
            <person name="Devisetty U.K."/>
            <person name="Aguiy J.C."/>
        </authorList>
    </citation>
    <scope>NUCLEOTIDE SEQUENCE [LARGE SCALE GENOMIC DNA]</scope>
    <source>
        <strain evidence="1">JCA_2017</strain>
    </source>
</reference>
<protein>
    <submittedName>
        <fullName evidence="1">Uncharacterized protein</fullName>
    </submittedName>
</protein>
<comment type="caution">
    <text evidence="1">The sequence shown here is derived from an EMBL/GenBank/DDBJ whole genome shotgun (WGS) entry which is preliminary data.</text>
</comment>